<dbReference type="GO" id="GO:0004842">
    <property type="term" value="F:ubiquitin-protein transferase activity"/>
    <property type="evidence" value="ECO:0007669"/>
    <property type="project" value="TreeGrafter"/>
</dbReference>
<organism evidence="5 6">
    <name type="scientific">Lithohypha guttulata</name>
    <dbReference type="NCBI Taxonomy" id="1690604"/>
    <lineage>
        <taxon>Eukaryota</taxon>
        <taxon>Fungi</taxon>
        <taxon>Dikarya</taxon>
        <taxon>Ascomycota</taxon>
        <taxon>Pezizomycotina</taxon>
        <taxon>Eurotiomycetes</taxon>
        <taxon>Chaetothyriomycetidae</taxon>
        <taxon>Chaetothyriales</taxon>
        <taxon>Trichomeriaceae</taxon>
        <taxon>Lithohypha</taxon>
    </lineage>
</organism>
<keyword evidence="1" id="KW-0479">Metal-binding</keyword>
<sequence length="361" mass="39992">MSSTRIQAAQRYVGDGLDYRRPTSSAIAQTEQHTTIDLTQDDDEDDNQNPPPNLGQRSPSFAPSDFSLSVPATSRATSSRPRSRSAPSRQSRSRAANLRSRLPEIIDMTGDEDETDEEEDHNSDVEFVSERQAPRRPVLPVPDEIARRLHSPGAPNLHRANAQTFADSFRPFTNFLANRRPAFMPALGGFGGTGFIDHVGRIMAGFPRNQVPEPLDLATYDDIDVLGDYDDIQLDYAGAAFMIDDPGADIAPADNYKPPAAARKGFTRNIEEDGDVLVCVGCEDELATGDDEDIKAQVWVSKKCGHVYCGGCASRRVAYRKGNDRDRRKTKYRKLDELKECSVDGCRTRLTGKTAMFQIYL</sequence>
<protein>
    <submittedName>
        <fullName evidence="5">Uncharacterized protein</fullName>
    </submittedName>
</protein>
<dbReference type="PANTHER" id="PTHR28042:SF1">
    <property type="entry name" value="E3 UBIQUITIN-PROTEIN LIGASE COMPLEX SLX5-SLX8 SUBUNIT SLX5"/>
    <property type="match status" value="1"/>
</dbReference>
<evidence type="ECO:0000256" key="1">
    <source>
        <dbReference type="ARBA" id="ARBA00022723"/>
    </source>
</evidence>
<proteinExistence type="predicted"/>
<dbReference type="AlphaFoldDB" id="A0AAN7SXY3"/>
<name>A0AAN7SXY3_9EURO</name>
<feature type="compositionally biased region" description="Polar residues" evidence="4">
    <location>
        <begin position="22"/>
        <end position="38"/>
    </location>
</feature>
<feature type="compositionally biased region" description="Acidic residues" evidence="4">
    <location>
        <begin position="109"/>
        <end position="121"/>
    </location>
</feature>
<keyword evidence="6" id="KW-1185">Reference proteome</keyword>
<evidence type="ECO:0000256" key="3">
    <source>
        <dbReference type="ARBA" id="ARBA00022833"/>
    </source>
</evidence>
<accession>A0AAN7SXY3</accession>
<dbReference type="Proteomes" id="UP001309876">
    <property type="component" value="Unassembled WGS sequence"/>
</dbReference>
<dbReference type="InterPro" id="IPR017907">
    <property type="entry name" value="Znf_RING_CS"/>
</dbReference>
<gene>
    <name evidence="5" type="ORF">LTR05_006133</name>
</gene>
<keyword evidence="2" id="KW-0863">Zinc-finger</keyword>
<feature type="compositionally biased region" description="Low complexity" evidence="4">
    <location>
        <begin position="71"/>
        <end position="108"/>
    </location>
</feature>
<dbReference type="GO" id="GO:0033768">
    <property type="term" value="C:SUMO-targeted ubiquitin ligase complex"/>
    <property type="evidence" value="ECO:0007669"/>
    <property type="project" value="TreeGrafter"/>
</dbReference>
<dbReference type="PROSITE" id="PS00518">
    <property type="entry name" value="ZF_RING_1"/>
    <property type="match status" value="1"/>
</dbReference>
<reference evidence="5 6" key="1">
    <citation type="submission" date="2023-08" db="EMBL/GenBank/DDBJ databases">
        <title>Black Yeasts Isolated from many extreme environments.</title>
        <authorList>
            <person name="Coleine C."/>
            <person name="Stajich J.E."/>
            <person name="Selbmann L."/>
        </authorList>
    </citation>
    <scope>NUCLEOTIDE SEQUENCE [LARGE SCALE GENOMIC DNA]</scope>
    <source>
        <strain evidence="5 6">CCFEE 5910</strain>
    </source>
</reference>
<feature type="compositionally biased region" description="Basic and acidic residues" evidence="4">
    <location>
        <begin position="122"/>
        <end position="133"/>
    </location>
</feature>
<evidence type="ECO:0000256" key="4">
    <source>
        <dbReference type="SAM" id="MobiDB-lite"/>
    </source>
</evidence>
<dbReference type="InterPro" id="IPR038886">
    <property type="entry name" value="E3_SLX5/Rfp1"/>
</dbReference>
<dbReference type="PANTHER" id="PTHR28042">
    <property type="entry name" value="E3 UBIQUITIN-PROTEIN LIGASE COMPLEX SLX5-SLX8 SUBUNIT SLX5"/>
    <property type="match status" value="1"/>
</dbReference>
<keyword evidence="3" id="KW-0862">Zinc</keyword>
<dbReference type="GO" id="GO:0008270">
    <property type="term" value="F:zinc ion binding"/>
    <property type="evidence" value="ECO:0007669"/>
    <property type="project" value="UniProtKB-KW"/>
</dbReference>
<evidence type="ECO:0000313" key="6">
    <source>
        <dbReference type="Proteomes" id="UP001309876"/>
    </source>
</evidence>
<evidence type="ECO:0000256" key="2">
    <source>
        <dbReference type="ARBA" id="ARBA00022771"/>
    </source>
</evidence>
<evidence type="ECO:0000313" key="5">
    <source>
        <dbReference type="EMBL" id="KAK5083630.1"/>
    </source>
</evidence>
<dbReference type="EMBL" id="JAVRRJ010000006">
    <property type="protein sequence ID" value="KAK5083630.1"/>
    <property type="molecule type" value="Genomic_DNA"/>
</dbReference>
<comment type="caution">
    <text evidence="5">The sequence shown here is derived from an EMBL/GenBank/DDBJ whole genome shotgun (WGS) entry which is preliminary data.</text>
</comment>
<feature type="region of interest" description="Disordered" evidence="4">
    <location>
        <begin position="1"/>
        <end position="136"/>
    </location>
</feature>